<dbReference type="GO" id="GO:0034599">
    <property type="term" value="P:cellular response to oxidative stress"/>
    <property type="evidence" value="ECO:0007669"/>
    <property type="project" value="InterPro"/>
</dbReference>
<keyword evidence="4 10" id="KW-0560">Oxidoreductase</keyword>
<feature type="signal peptide" evidence="8">
    <location>
        <begin position="1"/>
        <end position="19"/>
    </location>
</feature>
<evidence type="ECO:0000259" key="9">
    <source>
        <dbReference type="PROSITE" id="PS50873"/>
    </source>
</evidence>
<evidence type="ECO:0000313" key="11">
    <source>
        <dbReference type="Proteomes" id="UP001224775"/>
    </source>
</evidence>
<dbReference type="Gene3D" id="1.10.420.10">
    <property type="entry name" value="Peroxidase, domain 2"/>
    <property type="match status" value="1"/>
</dbReference>
<dbReference type="PRINTS" id="PR00459">
    <property type="entry name" value="ASPEROXIDASE"/>
</dbReference>
<sequence>MKFSLLALSTAAALGGTDAFLAPQQPRLSSSALAGYGIGSWNKKSSPSSSGGGGAAVATRNPWDDANKTNTVSKSDTFIKAPTTKKSYGLGSWNKSASPGGATSAVANAPPSAAAATGGCPFHANYDAIRDELKLIMDNPSWDDGSLAPIFLRLAWHSSGTYDAATGTGGSNGAGMRFQNEAADPENAGLAPARAFLEPVKRKFPEISYSDLWILAAYVGLEVTGGPVIDFQPGRVDHPDESYWEQMTYGRLPAAEKYCCPHLDDSNVSSSLDETGKVKGWEGLCTHVRNEVFYRMGFNDQEIVALLCGGHVYGRCHPNASGYAGPWVENMTEFSNEYATDMIEDEWTLVSHGDTWLDAQGSAELRPAPGNRQFVNQKKGVTGDDPNQMMLLSDMILAWDPDFRPILEMYAEDEDKLKVDFGAAFKRLTELGCGFP</sequence>
<evidence type="ECO:0000256" key="8">
    <source>
        <dbReference type="SAM" id="SignalP"/>
    </source>
</evidence>
<accession>A0AAD9DCV1</accession>
<dbReference type="InterPro" id="IPR019794">
    <property type="entry name" value="Peroxidases_AS"/>
</dbReference>
<dbReference type="EC" id="1.11.1.5" evidence="10"/>
<dbReference type="InterPro" id="IPR002016">
    <property type="entry name" value="Haem_peroxidase"/>
</dbReference>
<dbReference type="GO" id="GO:0046872">
    <property type="term" value="F:metal ion binding"/>
    <property type="evidence" value="ECO:0007669"/>
    <property type="project" value="UniProtKB-KW"/>
</dbReference>
<keyword evidence="2" id="KW-0349">Heme</keyword>
<feature type="chain" id="PRO_5042045018" evidence="8">
    <location>
        <begin position="20"/>
        <end position="436"/>
    </location>
</feature>
<name>A0AAD9DCV1_9STRA</name>
<evidence type="ECO:0000256" key="5">
    <source>
        <dbReference type="ARBA" id="ARBA00023004"/>
    </source>
</evidence>
<comment type="caution">
    <text evidence="10">The sequence shown here is derived from an EMBL/GenBank/DDBJ whole genome shotgun (WGS) entry which is preliminary data.</text>
</comment>
<keyword evidence="8" id="KW-0732">Signal</keyword>
<keyword evidence="5" id="KW-0408">Iron</keyword>
<comment type="similarity">
    <text evidence="6">Belongs to the peroxidase family.</text>
</comment>
<keyword evidence="11" id="KW-1185">Reference proteome</keyword>
<gene>
    <name evidence="10" type="ORF">QTG54_008325</name>
</gene>
<dbReference type="PRINTS" id="PR00458">
    <property type="entry name" value="PEROXIDASE"/>
</dbReference>
<evidence type="ECO:0000313" key="10">
    <source>
        <dbReference type="EMBL" id="KAK1741073.1"/>
    </source>
</evidence>
<proteinExistence type="inferred from homology"/>
<protein>
    <submittedName>
        <fullName evidence="10">Cytochrome-c peroxidase</fullName>
        <ecNumber evidence="10">1.11.1.5</ecNumber>
    </submittedName>
</protein>
<dbReference type="GO" id="GO:0004130">
    <property type="term" value="F:cytochrome-c peroxidase activity"/>
    <property type="evidence" value="ECO:0007669"/>
    <property type="project" value="UniProtKB-EC"/>
</dbReference>
<dbReference type="InterPro" id="IPR010255">
    <property type="entry name" value="Haem_peroxidase_sf"/>
</dbReference>
<dbReference type="Proteomes" id="UP001224775">
    <property type="component" value="Unassembled WGS sequence"/>
</dbReference>
<dbReference type="GO" id="GO:0042744">
    <property type="term" value="P:hydrogen peroxide catabolic process"/>
    <property type="evidence" value="ECO:0007669"/>
    <property type="project" value="TreeGrafter"/>
</dbReference>
<evidence type="ECO:0000256" key="6">
    <source>
        <dbReference type="RuleBase" id="RU004241"/>
    </source>
</evidence>
<dbReference type="Pfam" id="PF00141">
    <property type="entry name" value="peroxidase"/>
    <property type="match status" value="1"/>
</dbReference>
<feature type="region of interest" description="Disordered" evidence="7">
    <location>
        <begin position="43"/>
        <end position="70"/>
    </location>
</feature>
<dbReference type="AlphaFoldDB" id="A0AAD9DCV1"/>
<evidence type="ECO:0000256" key="4">
    <source>
        <dbReference type="ARBA" id="ARBA00023002"/>
    </source>
</evidence>
<dbReference type="InterPro" id="IPR044831">
    <property type="entry name" value="Ccp1-like"/>
</dbReference>
<dbReference type="GO" id="GO:0000302">
    <property type="term" value="P:response to reactive oxygen species"/>
    <property type="evidence" value="ECO:0007669"/>
    <property type="project" value="TreeGrafter"/>
</dbReference>
<dbReference type="SUPFAM" id="SSF48113">
    <property type="entry name" value="Heme-dependent peroxidases"/>
    <property type="match status" value="1"/>
</dbReference>
<organism evidence="10 11">
    <name type="scientific">Skeletonema marinoi</name>
    <dbReference type="NCBI Taxonomy" id="267567"/>
    <lineage>
        <taxon>Eukaryota</taxon>
        <taxon>Sar</taxon>
        <taxon>Stramenopiles</taxon>
        <taxon>Ochrophyta</taxon>
        <taxon>Bacillariophyta</taxon>
        <taxon>Coscinodiscophyceae</taxon>
        <taxon>Thalassiosirophycidae</taxon>
        <taxon>Thalassiosirales</taxon>
        <taxon>Skeletonemataceae</taxon>
        <taxon>Skeletonema</taxon>
        <taxon>Skeletonema marinoi-dohrnii complex</taxon>
    </lineage>
</organism>
<dbReference type="EMBL" id="JATAAI010000014">
    <property type="protein sequence ID" value="KAK1741073.1"/>
    <property type="molecule type" value="Genomic_DNA"/>
</dbReference>
<dbReference type="PANTHER" id="PTHR31356:SF36">
    <property type="entry name" value="L-ASCORBATE PEROXIDASE 3"/>
    <property type="match status" value="1"/>
</dbReference>
<dbReference type="PROSITE" id="PS50873">
    <property type="entry name" value="PEROXIDASE_4"/>
    <property type="match status" value="1"/>
</dbReference>
<dbReference type="GO" id="GO:0020037">
    <property type="term" value="F:heme binding"/>
    <property type="evidence" value="ECO:0007669"/>
    <property type="project" value="InterPro"/>
</dbReference>
<feature type="domain" description="Plant heme peroxidase family profile" evidence="9">
    <location>
        <begin position="144"/>
        <end position="436"/>
    </location>
</feature>
<keyword evidence="1 10" id="KW-0575">Peroxidase</keyword>
<evidence type="ECO:0000256" key="7">
    <source>
        <dbReference type="SAM" id="MobiDB-lite"/>
    </source>
</evidence>
<dbReference type="Gene3D" id="1.10.520.10">
    <property type="match status" value="1"/>
</dbReference>
<evidence type="ECO:0000256" key="2">
    <source>
        <dbReference type="ARBA" id="ARBA00022617"/>
    </source>
</evidence>
<evidence type="ECO:0000256" key="3">
    <source>
        <dbReference type="ARBA" id="ARBA00022723"/>
    </source>
</evidence>
<keyword evidence="3" id="KW-0479">Metal-binding</keyword>
<dbReference type="InterPro" id="IPR002207">
    <property type="entry name" value="Peroxidase_I"/>
</dbReference>
<reference evidence="10" key="1">
    <citation type="submission" date="2023-06" db="EMBL/GenBank/DDBJ databases">
        <title>Survivors Of The Sea: Transcriptome response of Skeletonema marinoi to long-term dormancy.</title>
        <authorList>
            <person name="Pinder M.I.M."/>
            <person name="Kourtchenko O."/>
            <person name="Robertson E.K."/>
            <person name="Larsson T."/>
            <person name="Maumus F."/>
            <person name="Osuna-Cruz C.M."/>
            <person name="Vancaester E."/>
            <person name="Stenow R."/>
            <person name="Vandepoele K."/>
            <person name="Ploug H."/>
            <person name="Bruchert V."/>
            <person name="Godhe A."/>
            <person name="Topel M."/>
        </authorList>
    </citation>
    <scope>NUCLEOTIDE SEQUENCE</scope>
    <source>
        <strain evidence="10">R05AC</strain>
    </source>
</reference>
<dbReference type="PROSITE" id="PS00436">
    <property type="entry name" value="PEROXIDASE_2"/>
    <property type="match status" value="1"/>
</dbReference>
<dbReference type="PANTHER" id="PTHR31356">
    <property type="entry name" value="THYLAKOID LUMENAL 29 KDA PROTEIN, CHLOROPLASTIC-RELATED"/>
    <property type="match status" value="1"/>
</dbReference>
<evidence type="ECO:0000256" key="1">
    <source>
        <dbReference type="ARBA" id="ARBA00022559"/>
    </source>
</evidence>